<comment type="similarity">
    <text evidence="2">Belongs to the TspO/BZRP family.</text>
</comment>
<dbReference type="PANTHER" id="PTHR10057">
    <property type="entry name" value="PERIPHERAL-TYPE BENZODIAZEPINE RECEPTOR"/>
    <property type="match status" value="1"/>
</dbReference>
<protein>
    <submittedName>
        <fullName evidence="7">TspO and MBR related proteins</fullName>
    </submittedName>
</protein>
<comment type="subcellular location">
    <subcellularLocation>
        <location evidence="1">Membrane</location>
        <topology evidence="1">Multi-pass membrane protein</topology>
    </subcellularLocation>
</comment>
<keyword evidence="4 6" id="KW-1133">Transmembrane helix</keyword>
<name>A0A1M7HAQ7_9ACTN</name>
<dbReference type="STRING" id="310782.SAMN05216499_109205"/>
<dbReference type="Pfam" id="PF03073">
    <property type="entry name" value="TspO_MBR"/>
    <property type="match status" value="1"/>
</dbReference>
<sequence>MRATSSGLGRQKAGVGGWRAAGIYGAVASTVAAAAVVGSRPIDPADAWYSSLDKPSWQPPGWAFPVVWTPLYAGIAWAGSHSLLHAEKKASTRLAAALAGNLVLNSAFGWAFFKARTPVAGLAVTTALSLSCWDLVRRTAAQDNAAAAALVPYASWCTFATALNADIWRRNPGMRAR</sequence>
<feature type="transmembrane region" description="Helical" evidence="6">
    <location>
        <begin position="62"/>
        <end position="80"/>
    </location>
</feature>
<reference evidence="7 8" key="1">
    <citation type="submission" date="2016-11" db="EMBL/GenBank/DDBJ databases">
        <authorList>
            <person name="Jaros S."/>
            <person name="Januszkiewicz K."/>
            <person name="Wedrychowicz H."/>
        </authorList>
    </citation>
    <scope>NUCLEOTIDE SEQUENCE [LARGE SCALE GENOMIC DNA]</scope>
    <source>
        <strain evidence="7 8">CGMCC 4.2025</strain>
    </source>
</reference>
<evidence type="ECO:0000256" key="2">
    <source>
        <dbReference type="ARBA" id="ARBA00007524"/>
    </source>
</evidence>
<dbReference type="FunFam" id="1.20.1260.100:FF:000001">
    <property type="entry name" value="translocator protein 2"/>
    <property type="match status" value="1"/>
</dbReference>
<organism evidence="7 8">
    <name type="scientific">Actinacidiphila paucisporea</name>
    <dbReference type="NCBI Taxonomy" id="310782"/>
    <lineage>
        <taxon>Bacteria</taxon>
        <taxon>Bacillati</taxon>
        <taxon>Actinomycetota</taxon>
        <taxon>Actinomycetes</taxon>
        <taxon>Kitasatosporales</taxon>
        <taxon>Streptomycetaceae</taxon>
        <taxon>Actinacidiphila</taxon>
    </lineage>
</organism>
<accession>A0A1M7HAQ7</accession>
<keyword evidence="5 6" id="KW-0472">Membrane</keyword>
<evidence type="ECO:0000256" key="3">
    <source>
        <dbReference type="ARBA" id="ARBA00022692"/>
    </source>
</evidence>
<dbReference type="GO" id="GO:0033013">
    <property type="term" value="P:tetrapyrrole metabolic process"/>
    <property type="evidence" value="ECO:0007669"/>
    <property type="project" value="UniProtKB-ARBA"/>
</dbReference>
<dbReference type="Gene3D" id="1.20.1260.100">
    <property type="entry name" value="TspO/MBR protein"/>
    <property type="match status" value="1"/>
</dbReference>
<evidence type="ECO:0000256" key="5">
    <source>
        <dbReference type="ARBA" id="ARBA00023136"/>
    </source>
</evidence>
<dbReference type="AlphaFoldDB" id="A0A1M7HAQ7"/>
<dbReference type="EMBL" id="FRBI01000009">
    <property type="protein sequence ID" value="SHM25257.1"/>
    <property type="molecule type" value="Genomic_DNA"/>
</dbReference>
<evidence type="ECO:0000256" key="4">
    <source>
        <dbReference type="ARBA" id="ARBA00022989"/>
    </source>
</evidence>
<gene>
    <name evidence="7" type="ORF">SAMN05216499_109205</name>
</gene>
<dbReference type="PIRSF" id="PIRSF005859">
    <property type="entry name" value="PBR"/>
    <property type="match status" value="1"/>
</dbReference>
<dbReference type="GO" id="GO:0016020">
    <property type="term" value="C:membrane"/>
    <property type="evidence" value="ECO:0007669"/>
    <property type="project" value="UniProtKB-SubCell"/>
</dbReference>
<evidence type="ECO:0000256" key="6">
    <source>
        <dbReference type="SAM" id="Phobius"/>
    </source>
</evidence>
<dbReference type="OrthoDB" id="9795496at2"/>
<evidence type="ECO:0000256" key="1">
    <source>
        <dbReference type="ARBA" id="ARBA00004141"/>
    </source>
</evidence>
<dbReference type="CDD" id="cd15904">
    <property type="entry name" value="TSPO_MBR"/>
    <property type="match status" value="1"/>
</dbReference>
<evidence type="ECO:0000313" key="7">
    <source>
        <dbReference type="EMBL" id="SHM25257.1"/>
    </source>
</evidence>
<dbReference type="Proteomes" id="UP000184111">
    <property type="component" value="Unassembled WGS sequence"/>
</dbReference>
<dbReference type="PANTHER" id="PTHR10057:SF0">
    <property type="entry name" value="TRANSLOCATOR PROTEIN"/>
    <property type="match status" value="1"/>
</dbReference>
<feature type="transmembrane region" description="Helical" evidence="6">
    <location>
        <begin position="92"/>
        <end position="113"/>
    </location>
</feature>
<dbReference type="InterPro" id="IPR038330">
    <property type="entry name" value="TspO/MBR-related_sf"/>
</dbReference>
<keyword evidence="8" id="KW-1185">Reference proteome</keyword>
<feature type="transmembrane region" description="Helical" evidence="6">
    <location>
        <begin position="21"/>
        <end position="42"/>
    </location>
</feature>
<dbReference type="InterPro" id="IPR004307">
    <property type="entry name" value="TspO_MBR"/>
</dbReference>
<proteinExistence type="inferred from homology"/>
<evidence type="ECO:0000313" key="8">
    <source>
        <dbReference type="Proteomes" id="UP000184111"/>
    </source>
</evidence>
<keyword evidence="3 6" id="KW-0812">Transmembrane</keyword>